<reference evidence="1" key="1">
    <citation type="submission" date="2020-06" db="EMBL/GenBank/DDBJ databases">
        <title>Unique genomic features of the anaerobic methanotrophic archaea.</title>
        <authorList>
            <person name="Chadwick G.L."/>
            <person name="Skennerton C.T."/>
            <person name="Laso-Perez R."/>
            <person name="Leu A.O."/>
            <person name="Speth D.R."/>
            <person name="Yu H."/>
            <person name="Morgan-Lang C."/>
            <person name="Hatzenpichler R."/>
            <person name="Goudeau D."/>
            <person name="Malmstrom R."/>
            <person name="Brazelton W.J."/>
            <person name="Woyke T."/>
            <person name="Hallam S.J."/>
            <person name="Tyson G.W."/>
            <person name="Wegener G."/>
            <person name="Boetius A."/>
            <person name="Orphan V."/>
        </authorList>
    </citation>
    <scope>NUCLEOTIDE SEQUENCE</scope>
</reference>
<proteinExistence type="predicted"/>
<accession>A0A7G9Y1D1</accession>
<protein>
    <submittedName>
        <fullName evidence="1">Uncharacterized protein</fullName>
    </submittedName>
</protein>
<dbReference type="EMBL" id="MT630671">
    <property type="protein sequence ID" value="QNO41815.1"/>
    <property type="molecule type" value="Genomic_DNA"/>
</dbReference>
<sequence length="44" mass="4363">MMFSAGVLAVLLVLSCAGTAAGVTWVVDDDGGADYADMQVEAAA</sequence>
<gene>
    <name evidence="1" type="ORF">EABBNKNM_00030</name>
    <name evidence="2" type="ORF">MNGOFONH_00002</name>
</gene>
<evidence type="ECO:0000313" key="1">
    <source>
        <dbReference type="EMBL" id="QNO41815.1"/>
    </source>
</evidence>
<name>A0A7G9Y1D1_9EURY</name>
<evidence type="ECO:0000313" key="2">
    <source>
        <dbReference type="EMBL" id="QNO42771.1"/>
    </source>
</evidence>
<dbReference type="EMBL" id="MT630763">
    <property type="protein sequence ID" value="QNO42771.1"/>
    <property type="molecule type" value="Genomic_DNA"/>
</dbReference>
<dbReference type="AlphaFoldDB" id="A0A7G9Y1D1"/>
<organism evidence="1">
    <name type="scientific">Candidatus Methanogaster sp. ANME-2c ERB4</name>
    <dbReference type="NCBI Taxonomy" id="2759911"/>
    <lineage>
        <taxon>Archaea</taxon>
        <taxon>Methanobacteriati</taxon>
        <taxon>Methanobacteriota</taxon>
        <taxon>Stenosarchaea group</taxon>
        <taxon>Methanomicrobia</taxon>
        <taxon>Methanosarcinales</taxon>
        <taxon>ANME-2 cluster</taxon>
        <taxon>Candidatus Methanogasteraceae</taxon>
        <taxon>Candidatus Methanogaster</taxon>
    </lineage>
</organism>